<evidence type="ECO:0000313" key="8">
    <source>
        <dbReference type="Proteomes" id="UP000001661"/>
    </source>
</evidence>
<dbReference type="PANTHER" id="PTHR42696:SF2">
    <property type="entry name" value="ASPARTATE AMMONIA-LYASE"/>
    <property type="match status" value="1"/>
</dbReference>
<dbReference type="Gene3D" id="1.10.275.10">
    <property type="entry name" value="Fumarase/aspartase (N-terminal domain)"/>
    <property type="match status" value="1"/>
</dbReference>
<dbReference type="NCBIfam" id="NF008909">
    <property type="entry name" value="PRK12273.1"/>
    <property type="match status" value="1"/>
</dbReference>
<dbReference type="HOGENOM" id="CLU_021594_4_1_9"/>
<dbReference type="InterPro" id="IPR000362">
    <property type="entry name" value="Fumarate_lyase_fam"/>
</dbReference>
<dbReference type="InterPro" id="IPR024083">
    <property type="entry name" value="Fumarase/histidase_N"/>
</dbReference>
<evidence type="ECO:0000256" key="3">
    <source>
        <dbReference type="ARBA" id="ARBA00022605"/>
    </source>
</evidence>
<dbReference type="InterPro" id="IPR022761">
    <property type="entry name" value="Fumarate_lyase_N"/>
</dbReference>
<dbReference type="RefSeq" id="WP_013277510.1">
    <property type="nucleotide sequence ID" value="NC_014378.1"/>
</dbReference>
<dbReference type="GO" id="GO:0005829">
    <property type="term" value="C:cytosol"/>
    <property type="evidence" value="ECO:0007669"/>
    <property type="project" value="TreeGrafter"/>
</dbReference>
<dbReference type="EMBL" id="CP002105">
    <property type="protein sequence ID" value="ADL12064.1"/>
    <property type="molecule type" value="Genomic_DNA"/>
</dbReference>
<dbReference type="FunFam" id="1.10.40.30:FF:000002">
    <property type="entry name" value="Fumarate hydratase class II"/>
    <property type="match status" value="1"/>
</dbReference>
<organism evidence="7 8">
    <name type="scientific">Acetohalobium arabaticum (strain ATCC 49924 / DSM 5501 / Z-7288)</name>
    <dbReference type="NCBI Taxonomy" id="574087"/>
    <lineage>
        <taxon>Bacteria</taxon>
        <taxon>Bacillati</taxon>
        <taxon>Bacillota</taxon>
        <taxon>Clostridia</taxon>
        <taxon>Halanaerobiales</taxon>
        <taxon>Halobacteroidaceae</taxon>
        <taxon>Acetohalobium</taxon>
    </lineage>
</organism>
<dbReference type="AlphaFoldDB" id="D9QV05"/>
<evidence type="ECO:0000259" key="6">
    <source>
        <dbReference type="Pfam" id="PF10415"/>
    </source>
</evidence>
<sequence>MSRIEKDFLGEMEIEDEAYYGVQSKRAAQNFMVTGVSISSELIHALGVVKKAVTTANMNLGYLGKEKAKAIIQAAEEVREGKFDDEVILDSVQGGAGTSINMNINEIIANRALEILGYEKGDYDRVHPNTDVNMAQSTNDVIPTAIRIATLRKIDGLIEATNLLDKRLIQKEEEFDDVLKMGRTQLQDAVPIRLGQEFGAYRKTVERFIDRIKEVRNDLTEINLGATAVGTGLNADPKYIELAIKELRKSTGLKLESTDNLIDGTQNTDIFVEVSGRLKTFASSLSKIANDLRLLDSGPKAGLNEINLPAVQPGSSIMPGKVNPVIPEMVNQASFQVLGNDQTITLASEAGQLELNVMVPVIVFNLLQSINILTNVNRIFAEKCIKDITVNKERCEEFVDRSVGVVTALNPHIGYAKACEVAKKSLREDRPVKEIILEEDIMDEEKLSQILNPVEMTEPGIAGKQLLPKEA</sequence>
<dbReference type="STRING" id="574087.Acear_0518"/>
<keyword evidence="8" id="KW-1185">Reference proteome</keyword>
<keyword evidence="4 7" id="KW-0456">Lyase</keyword>
<evidence type="ECO:0000259" key="5">
    <source>
        <dbReference type="Pfam" id="PF00206"/>
    </source>
</evidence>
<dbReference type="KEGG" id="aar:Acear_0518"/>
<dbReference type="InterPro" id="IPR008948">
    <property type="entry name" value="L-Aspartase-like"/>
</dbReference>
<keyword evidence="3" id="KW-0028">Amino-acid biosynthesis</keyword>
<dbReference type="GO" id="GO:0006099">
    <property type="term" value="P:tricarboxylic acid cycle"/>
    <property type="evidence" value="ECO:0007669"/>
    <property type="project" value="InterPro"/>
</dbReference>
<gene>
    <name evidence="7" type="ordered locus">Acear_0518</name>
</gene>
<dbReference type="Gene3D" id="1.20.200.10">
    <property type="entry name" value="Fumarase/aspartase (Central domain)"/>
    <property type="match status" value="1"/>
</dbReference>
<evidence type="ECO:0000313" key="7">
    <source>
        <dbReference type="EMBL" id="ADL12064.1"/>
    </source>
</evidence>
<dbReference type="InterPro" id="IPR018951">
    <property type="entry name" value="Fumarase_C_C"/>
</dbReference>
<comment type="catalytic activity">
    <reaction evidence="1">
        <text>L-aspartate = fumarate + NH4(+)</text>
        <dbReference type="Rhea" id="RHEA:16601"/>
        <dbReference type="ChEBI" id="CHEBI:28938"/>
        <dbReference type="ChEBI" id="CHEBI:29806"/>
        <dbReference type="ChEBI" id="CHEBI:29991"/>
        <dbReference type="EC" id="4.3.1.1"/>
    </reaction>
</comment>
<evidence type="ECO:0000256" key="2">
    <source>
        <dbReference type="ARBA" id="ARBA00012992"/>
    </source>
</evidence>
<feature type="domain" description="Fumarate lyase N-terminal" evidence="5">
    <location>
        <begin position="10"/>
        <end position="339"/>
    </location>
</feature>
<dbReference type="GO" id="GO:0008652">
    <property type="term" value="P:amino acid biosynthetic process"/>
    <property type="evidence" value="ECO:0007669"/>
    <property type="project" value="UniProtKB-KW"/>
</dbReference>
<dbReference type="PRINTS" id="PR00149">
    <property type="entry name" value="FUMRATELYASE"/>
</dbReference>
<dbReference type="FunFam" id="1.10.275.10:FF:000001">
    <property type="entry name" value="Fumarate hydratase, mitochondrial"/>
    <property type="match status" value="1"/>
</dbReference>
<dbReference type="Proteomes" id="UP000001661">
    <property type="component" value="Chromosome"/>
</dbReference>
<accession>D9QV05</accession>
<dbReference type="GO" id="GO:0008797">
    <property type="term" value="F:aspartate ammonia-lyase activity"/>
    <property type="evidence" value="ECO:0007669"/>
    <property type="project" value="UniProtKB-EC"/>
</dbReference>
<dbReference type="EC" id="4.3.1.1" evidence="2"/>
<dbReference type="PRINTS" id="PR00145">
    <property type="entry name" value="ARGSUCLYASE"/>
</dbReference>
<dbReference type="SUPFAM" id="SSF48557">
    <property type="entry name" value="L-aspartase-like"/>
    <property type="match status" value="1"/>
</dbReference>
<reference evidence="7 8" key="1">
    <citation type="journal article" date="2010" name="Stand. Genomic Sci.">
        <title>Complete genome sequence of Acetohalobium arabaticum type strain (Z-7288).</title>
        <authorList>
            <person name="Sikorski J."/>
            <person name="Lapidus A."/>
            <person name="Chertkov O."/>
            <person name="Lucas S."/>
            <person name="Copeland A."/>
            <person name="Glavina Del Rio T."/>
            <person name="Nolan M."/>
            <person name="Tice H."/>
            <person name="Cheng J.F."/>
            <person name="Han C."/>
            <person name="Brambilla E."/>
            <person name="Pitluck S."/>
            <person name="Liolios K."/>
            <person name="Ivanova N."/>
            <person name="Mavromatis K."/>
            <person name="Mikhailova N."/>
            <person name="Pati A."/>
            <person name="Bruce D."/>
            <person name="Detter C."/>
            <person name="Tapia R."/>
            <person name="Goodwin L."/>
            <person name="Chen A."/>
            <person name="Palaniappan K."/>
            <person name="Land M."/>
            <person name="Hauser L."/>
            <person name="Chang Y.J."/>
            <person name="Jeffries C.D."/>
            <person name="Rohde M."/>
            <person name="Goker M."/>
            <person name="Spring S."/>
            <person name="Woyke T."/>
            <person name="Bristow J."/>
            <person name="Eisen J.A."/>
            <person name="Markowitz V."/>
            <person name="Hugenholtz P."/>
            <person name="Kyrpides N.C."/>
            <person name="Klenk H.P."/>
        </authorList>
    </citation>
    <scope>NUCLEOTIDE SEQUENCE [LARGE SCALE GENOMIC DNA]</scope>
    <source>
        <strain evidence="8">ATCC 49924 / DSM 5501 / Z-7288</strain>
    </source>
</reference>
<dbReference type="InterPro" id="IPR020557">
    <property type="entry name" value="Fumarate_lyase_CS"/>
</dbReference>
<name>D9QV05_ACEAZ</name>
<dbReference type="CDD" id="cd01357">
    <property type="entry name" value="Aspartase"/>
    <property type="match status" value="1"/>
</dbReference>
<dbReference type="Pfam" id="PF10415">
    <property type="entry name" value="FumaraseC_C"/>
    <property type="match status" value="1"/>
</dbReference>
<dbReference type="PANTHER" id="PTHR42696">
    <property type="entry name" value="ASPARTATE AMMONIA-LYASE"/>
    <property type="match status" value="1"/>
</dbReference>
<proteinExistence type="predicted"/>
<evidence type="ECO:0000256" key="4">
    <source>
        <dbReference type="ARBA" id="ARBA00023239"/>
    </source>
</evidence>
<dbReference type="Pfam" id="PF00206">
    <property type="entry name" value="Lyase_1"/>
    <property type="match status" value="1"/>
</dbReference>
<feature type="domain" description="Fumarase C C-terminal" evidence="6">
    <location>
        <begin position="406"/>
        <end position="458"/>
    </location>
</feature>
<evidence type="ECO:0000256" key="1">
    <source>
        <dbReference type="ARBA" id="ARBA00001494"/>
    </source>
</evidence>
<dbReference type="GO" id="GO:0006531">
    <property type="term" value="P:aspartate metabolic process"/>
    <property type="evidence" value="ECO:0007669"/>
    <property type="project" value="TreeGrafter"/>
</dbReference>
<protein>
    <recommendedName>
        <fullName evidence="2">aspartate ammonia-lyase</fullName>
        <ecNumber evidence="2">4.3.1.1</ecNumber>
    </recommendedName>
</protein>
<dbReference type="FunFam" id="1.20.200.10:FF:000001">
    <property type="entry name" value="Fumarate hydratase, mitochondrial"/>
    <property type="match status" value="1"/>
</dbReference>
<dbReference type="OrthoDB" id="9802809at2"/>
<dbReference type="PROSITE" id="PS00163">
    <property type="entry name" value="FUMARATE_LYASES"/>
    <property type="match status" value="1"/>
</dbReference>
<dbReference type="eggNOG" id="COG1027">
    <property type="taxonomic scope" value="Bacteria"/>
</dbReference>
<dbReference type="InterPro" id="IPR051546">
    <property type="entry name" value="Aspartate_Ammonia-Lyase"/>
</dbReference>
<dbReference type="Gene3D" id="1.10.40.30">
    <property type="entry name" value="Fumarase/aspartase (C-terminal domain)"/>
    <property type="match status" value="1"/>
</dbReference>